<dbReference type="InterPro" id="IPR011047">
    <property type="entry name" value="Quinoprotein_ADH-like_sf"/>
</dbReference>
<evidence type="ECO:0000313" key="2">
    <source>
        <dbReference type="EMBL" id="MBK1816898.1"/>
    </source>
</evidence>
<organism evidence="2 3">
    <name type="scientific">Luteolibacter yonseiensis</name>
    <dbReference type="NCBI Taxonomy" id="1144680"/>
    <lineage>
        <taxon>Bacteria</taxon>
        <taxon>Pseudomonadati</taxon>
        <taxon>Verrucomicrobiota</taxon>
        <taxon>Verrucomicrobiia</taxon>
        <taxon>Verrucomicrobiales</taxon>
        <taxon>Verrucomicrobiaceae</taxon>
        <taxon>Luteolibacter</taxon>
    </lineage>
</organism>
<keyword evidence="1" id="KW-0732">Signal</keyword>
<dbReference type="AlphaFoldDB" id="A0A934R6J5"/>
<dbReference type="InterPro" id="IPR015943">
    <property type="entry name" value="WD40/YVTN_repeat-like_dom_sf"/>
</dbReference>
<sequence length="729" mass="79806">MKHLFLLRAAFTIAMAAGFPAHAALENRVESLGPLKRYDPNAQAPEFLTKIHGDPRLGLPAGVGEQVQRLSDQIWYVETERRITRMTPNYPTGQVMTNEVIEAGTEWSVSPDGRLLFACRLSEQSAFIGECFDLATGEPKWAFEKRMGIIDVRFTPDGSQVVILHNLPGTPAVIPPPTDNDPESLEKYHERLRESTPSRPAAVSWYDAESGELVRRVDLPGNGSGTEGAVSDHLAFSGDRLYVTRPCDKSPNECLVIKAGAETAEKIDVGPVAEEKQACVWTGGVRNEFVVFHNGYHAVLFRQETDGALTRLNELKLETSPSGRDYKWTARFTPDGKKLVLSSCIRTIHLPTAGPAGERRVEYTGGSHLADFSENGAFFVTFDNGGGRVRNSSSWETMVAFETKLRPPHCCPVTEAGFSITGNYIISSDESRLLLWSKEGEQIAELSSPASDDGLEVRMQSPVIVEEKAKVYAADGHHFLMWDLKGIRGRVSRKPDNIPRVKGQIVFKEDGRNNKEPMVMNIRIDPKGENIITATCCVVRYRPLDNSDPVNVRVPGDINMNPRTFMTGTTPFSVFVRAASGFYSLDLTGRKDSEKLGSDIIAADSTGDRLFGIPFGANPRMIWTLPAGNRAGGAAKGTLLATLPGNWELQATGALLSSDERWIVAIPTIRGKGSVIAVMAVSSQKPFQSISVPWTATSLSLSEDGKSLLVGSSNRAVYSFDFQKMTAKP</sequence>
<reference evidence="2" key="1">
    <citation type="submission" date="2021-01" db="EMBL/GenBank/DDBJ databases">
        <title>Modified the classification status of verrucomicrobia.</title>
        <authorList>
            <person name="Feng X."/>
        </authorList>
    </citation>
    <scope>NUCLEOTIDE SEQUENCE</scope>
    <source>
        <strain evidence="2">JCM 18052</strain>
    </source>
</reference>
<name>A0A934R6J5_9BACT</name>
<feature type="signal peptide" evidence="1">
    <location>
        <begin position="1"/>
        <end position="23"/>
    </location>
</feature>
<gene>
    <name evidence="2" type="ORF">JIN84_14830</name>
</gene>
<comment type="caution">
    <text evidence="2">The sequence shown here is derived from an EMBL/GenBank/DDBJ whole genome shotgun (WGS) entry which is preliminary data.</text>
</comment>
<dbReference type="SUPFAM" id="SSF50998">
    <property type="entry name" value="Quinoprotein alcohol dehydrogenase-like"/>
    <property type="match status" value="1"/>
</dbReference>
<evidence type="ECO:0000313" key="3">
    <source>
        <dbReference type="Proteomes" id="UP000600139"/>
    </source>
</evidence>
<accession>A0A934R6J5</accession>
<dbReference type="RefSeq" id="WP_200351822.1">
    <property type="nucleotide sequence ID" value="NZ_BAABHZ010000006.1"/>
</dbReference>
<dbReference type="EMBL" id="JAENIK010000011">
    <property type="protein sequence ID" value="MBK1816898.1"/>
    <property type="molecule type" value="Genomic_DNA"/>
</dbReference>
<evidence type="ECO:0008006" key="4">
    <source>
        <dbReference type="Google" id="ProtNLM"/>
    </source>
</evidence>
<feature type="chain" id="PRO_5037783861" description="WD40 repeat protein" evidence="1">
    <location>
        <begin position="24"/>
        <end position="729"/>
    </location>
</feature>
<evidence type="ECO:0000256" key="1">
    <source>
        <dbReference type="SAM" id="SignalP"/>
    </source>
</evidence>
<keyword evidence="3" id="KW-1185">Reference proteome</keyword>
<protein>
    <recommendedName>
        <fullName evidence="4">WD40 repeat protein</fullName>
    </recommendedName>
</protein>
<proteinExistence type="predicted"/>
<dbReference type="Proteomes" id="UP000600139">
    <property type="component" value="Unassembled WGS sequence"/>
</dbReference>
<dbReference type="Gene3D" id="2.130.10.10">
    <property type="entry name" value="YVTN repeat-like/Quinoprotein amine dehydrogenase"/>
    <property type="match status" value="1"/>
</dbReference>